<protein>
    <submittedName>
        <fullName evidence="1">Uncharacterized protein</fullName>
    </submittedName>
</protein>
<evidence type="ECO:0000313" key="2">
    <source>
        <dbReference type="Proteomes" id="UP000308197"/>
    </source>
</evidence>
<reference evidence="1 2" key="1">
    <citation type="journal article" date="2019" name="Nat. Ecol. Evol.">
        <title>Megaphylogeny resolves global patterns of mushroom evolution.</title>
        <authorList>
            <person name="Varga T."/>
            <person name="Krizsan K."/>
            <person name="Foldi C."/>
            <person name="Dima B."/>
            <person name="Sanchez-Garcia M."/>
            <person name="Sanchez-Ramirez S."/>
            <person name="Szollosi G.J."/>
            <person name="Szarkandi J.G."/>
            <person name="Papp V."/>
            <person name="Albert L."/>
            <person name="Andreopoulos W."/>
            <person name="Angelini C."/>
            <person name="Antonin V."/>
            <person name="Barry K.W."/>
            <person name="Bougher N.L."/>
            <person name="Buchanan P."/>
            <person name="Buyck B."/>
            <person name="Bense V."/>
            <person name="Catcheside P."/>
            <person name="Chovatia M."/>
            <person name="Cooper J."/>
            <person name="Damon W."/>
            <person name="Desjardin D."/>
            <person name="Finy P."/>
            <person name="Geml J."/>
            <person name="Haridas S."/>
            <person name="Hughes K."/>
            <person name="Justo A."/>
            <person name="Karasinski D."/>
            <person name="Kautmanova I."/>
            <person name="Kiss B."/>
            <person name="Kocsube S."/>
            <person name="Kotiranta H."/>
            <person name="LaButti K.M."/>
            <person name="Lechner B.E."/>
            <person name="Liimatainen K."/>
            <person name="Lipzen A."/>
            <person name="Lukacs Z."/>
            <person name="Mihaltcheva S."/>
            <person name="Morgado L.N."/>
            <person name="Niskanen T."/>
            <person name="Noordeloos M.E."/>
            <person name="Ohm R.A."/>
            <person name="Ortiz-Santana B."/>
            <person name="Ovrebo C."/>
            <person name="Racz N."/>
            <person name="Riley R."/>
            <person name="Savchenko A."/>
            <person name="Shiryaev A."/>
            <person name="Soop K."/>
            <person name="Spirin V."/>
            <person name="Szebenyi C."/>
            <person name="Tomsovsky M."/>
            <person name="Tulloss R.E."/>
            <person name="Uehling J."/>
            <person name="Grigoriev I.V."/>
            <person name="Vagvolgyi C."/>
            <person name="Papp T."/>
            <person name="Martin F.M."/>
            <person name="Miettinen O."/>
            <person name="Hibbett D.S."/>
            <person name="Nagy L.G."/>
        </authorList>
    </citation>
    <scope>NUCLEOTIDE SEQUENCE [LARGE SCALE GENOMIC DNA]</scope>
    <source>
        <strain evidence="1 2">HHB13444</strain>
    </source>
</reference>
<gene>
    <name evidence="1" type="ORF">K466DRAFT_606399</name>
</gene>
<sequence>MSDEDAPKPDQAAVPAFGFFCRVSNFDGQHLCISECLICDVDPPGSNSVAEAVGVQ</sequence>
<dbReference type="AlphaFoldDB" id="A0A5C3P043"/>
<organism evidence="1 2">
    <name type="scientific">Polyporus arcularius HHB13444</name>
    <dbReference type="NCBI Taxonomy" id="1314778"/>
    <lineage>
        <taxon>Eukaryota</taxon>
        <taxon>Fungi</taxon>
        <taxon>Dikarya</taxon>
        <taxon>Basidiomycota</taxon>
        <taxon>Agaricomycotina</taxon>
        <taxon>Agaricomycetes</taxon>
        <taxon>Polyporales</taxon>
        <taxon>Polyporaceae</taxon>
        <taxon>Polyporus</taxon>
    </lineage>
</organism>
<evidence type="ECO:0000313" key="1">
    <source>
        <dbReference type="EMBL" id="TFK79103.1"/>
    </source>
</evidence>
<dbReference type="Proteomes" id="UP000308197">
    <property type="component" value="Unassembled WGS sequence"/>
</dbReference>
<dbReference type="EMBL" id="ML212167">
    <property type="protein sequence ID" value="TFK79103.1"/>
    <property type="molecule type" value="Genomic_DNA"/>
</dbReference>
<name>A0A5C3P043_9APHY</name>
<accession>A0A5C3P043</accession>
<proteinExistence type="predicted"/>
<dbReference type="InParanoid" id="A0A5C3P043"/>
<keyword evidence="2" id="KW-1185">Reference proteome</keyword>